<dbReference type="Proteomes" id="UP000204221">
    <property type="component" value="Chromosome"/>
</dbReference>
<organism evidence="1 2">
    <name type="scientific">Actinoalloteichus hoggarensis</name>
    <dbReference type="NCBI Taxonomy" id="1470176"/>
    <lineage>
        <taxon>Bacteria</taxon>
        <taxon>Bacillati</taxon>
        <taxon>Actinomycetota</taxon>
        <taxon>Actinomycetes</taxon>
        <taxon>Pseudonocardiales</taxon>
        <taxon>Pseudonocardiaceae</taxon>
        <taxon>Actinoalloteichus</taxon>
    </lineage>
</organism>
<dbReference type="AlphaFoldDB" id="A0A221VZE4"/>
<reference evidence="1 2" key="1">
    <citation type="submission" date="2017-07" db="EMBL/GenBank/DDBJ databases">
        <title>Complete genome sequence of Actinoalloteichus hoggarensis DSM 45943, type strain of Actinoalloteichus hoggarensis.</title>
        <authorList>
            <person name="Ruckert C."/>
            <person name="Nouioui I."/>
            <person name="Willmese J."/>
            <person name="van Wezel G."/>
            <person name="Klenk H.-P."/>
            <person name="Kalinowski J."/>
            <person name="Zotchev S.B."/>
        </authorList>
    </citation>
    <scope>NUCLEOTIDE SEQUENCE [LARGE SCALE GENOMIC DNA]</scope>
    <source>
        <strain evidence="1 2">DSM 45943</strain>
    </source>
</reference>
<keyword evidence="2" id="KW-1185">Reference proteome</keyword>
<gene>
    <name evidence="1" type="ORF">AHOG_06170</name>
</gene>
<dbReference type="OrthoDB" id="9988978at2"/>
<sequence length="72" mass="7292">MEPSGWALAALGVFLVARVVDIAAKDGLLGTRSTSDTPAGIRTVAVGGLRAARQAQGEHYKVMQAGQGVDAG</sequence>
<protein>
    <submittedName>
        <fullName evidence="1">Uncharacterized protein</fullName>
    </submittedName>
</protein>
<evidence type="ECO:0000313" key="2">
    <source>
        <dbReference type="Proteomes" id="UP000204221"/>
    </source>
</evidence>
<dbReference type="EMBL" id="CP022521">
    <property type="protein sequence ID" value="ASO18886.1"/>
    <property type="molecule type" value="Genomic_DNA"/>
</dbReference>
<accession>A0A221VZE4</accession>
<dbReference type="KEGG" id="ahg:AHOG_06170"/>
<name>A0A221VZE4_9PSEU</name>
<evidence type="ECO:0000313" key="1">
    <source>
        <dbReference type="EMBL" id="ASO18886.1"/>
    </source>
</evidence>
<proteinExistence type="predicted"/>
<dbReference type="RefSeq" id="WP_093940500.1">
    <property type="nucleotide sequence ID" value="NZ_CP022521.1"/>
</dbReference>